<dbReference type="PRINTS" id="PR00598">
    <property type="entry name" value="HTHMARR"/>
</dbReference>
<dbReference type="InterPro" id="IPR000835">
    <property type="entry name" value="HTH_MarR-typ"/>
</dbReference>
<dbReference type="SUPFAM" id="SSF46785">
    <property type="entry name" value="Winged helix' DNA-binding domain"/>
    <property type="match status" value="1"/>
</dbReference>
<dbReference type="CDD" id="cd00090">
    <property type="entry name" value="HTH_ARSR"/>
    <property type="match status" value="1"/>
</dbReference>
<keyword evidence="6" id="KW-1185">Reference proteome</keyword>
<evidence type="ECO:0000313" key="6">
    <source>
        <dbReference type="Proteomes" id="UP000050920"/>
    </source>
</evidence>
<reference evidence="5 6" key="1">
    <citation type="journal article" date="2015" name="Genome Announc.">
        <title>Expanding the biotechnology potential of lactobacilli through comparative genomics of 213 strains and associated genera.</title>
        <authorList>
            <person name="Sun Z."/>
            <person name="Harris H.M."/>
            <person name="McCann A."/>
            <person name="Guo C."/>
            <person name="Argimon S."/>
            <person name="Zhang W."/>
            <person name="Yang X."/>
            <person name="Jeffery I.B."/>
            <person name="Cooney J.C."/>
            <person name="Kagawa T.F."/>
            <person name="Liu W."/>
            <person name="Song Y."/>
            <person name="Salvetti E."/>
            <person name="Wrobel A."/>
            <person name="Rasinkangas P."/>
            <person name="Parkhill J."/>
            <person name="Rea M.C."/>
            <person name="O'Sullivan O."/>
            <person name="Ritari J."/>
            <person name="Douillard F.P."/>
            <person name="Paul Ross R."/>
            <person name="Yang R."/>
            <person name="Briner A.E."/>
            <person name="Felis G.E."/>
            <person name="de Vos W.M."/>
            <person name="Barrangou R."/>
            <person name="Klaenhammer T.R."/>
            <person name="Caufield P.W."/>
            <person name="Cui Y."/>
            <person name="Zhang H."/>
            <person name="O'Toole P.W."/>
        </authorList>
    </citation>
    <scope>NUCLEOTIDE SEQUENCE [LARGE SCALE GENOMIC DNA]</scope>
    <source>
        <strain evidence="5 6">DSM 21115</strain>
    </source>
</reference>
<protein>
    <recommendedName>
        <fullName evidence="4">HTH marR-type domain-containing protein</fullName>
    </recommendedName>
</protein>
<dbReference type="PROSITE" id="PS50995">
    <property type="entry name" value="HTH_MARR_2"/>
    <property type="match status" value="1"/>
</dbReference>
<evidence type="ECO:0000256" key="3">
    <source>
        <dbReference type="ARBA" id="ARBA00023163"/>
    </source>
</evidence>
<evidence type="ECO:0000259" key="4">
    <source>
        <dbReference type="PROSITE" id="PS50995"/>
    </source>
</evidence>
<dbReference type="PANTHER" id="PTHR42756:SF1">
    <property type="entry name" value="TRANSCRIPTIONAL REPRESSOR OF EMRAB OPERON"/>
    <property type="match status" value="1"/>
</dbReference>
<dbReference type="InterPro" id="IPR036388">
    <property type="entry name" value="WH-like_DNA-bd_sf"/>
</dbReference>
<dbReference type="EMBL" id="AYGX02000075">
    <property type="protein sequence ID" value="KRO27549.1"/>
    <property type="molecule type" value="Genomic_DNA"/>
</dbReference>
<keyword evidence="2" id="KW-0238">DNA-binding</keyword>
<dbReference type="GO" id="GO:0003677">
    <property type="term" value="F:DNA binding"/>
    <property type="evidence" value="ECO:0007669"/>
    <property type="project" value="UniProtKB-KW"/>
</dbReference>
<evidence type="ECO:0000256" key="2">
    <source>
        <dbReference type="ARBA" id="ARBA00023125"/>
    </source>
</evidence>
<dbReference type="SMART" id="SM00347">
    <property type="entry name" value="HTH_MARR"/>
    <property type="match status" value="1"/>
</dbReference>
<dbReference type="InterPro" id="IPR036390">
    <property type="entry name" value="WH_DNA-bd_sf"/>
</dbReference>
<dbReference type="AlphaFoldDB" id="A0A0R2NU73"/>
<dbReference type="Proteomes" id="UP000050920">
    <property type="component" value="Unassembled WGS sequence"/>
</dbReference>
<name>A0A0R2NU73_9LACO</name>
<feature type="domain" description="HTH marR-type" evidence="4">
    <location>
        <begin position="6"/>
        <end position="138"/>
    </location>
</feature>
<sequence>MSTVRTNELGKYIGVLHRLFQIAISRELTLPELNATNANFLLFISEHDQVTAKQIATELAINKGLVSRELTRLEAAGYIERQTDAADHRTTWVRITPLGLQACQTINDLMSRLWAQVLGASDQGSVETVASELDLWSKRAEDLQP</sequence>
<comment type="caution">
    <text evidence="5">The sequence shown here is derived from an EMBL/GenBank/DDBJ whole genome shotgun (WGS) entry which is preliminary data.</text>
</comment>
<dbReference type="InterPro" id="IPR011991">
    <property type="entry name" value="ArsR-like_HTH"/>
</dbReference>
<organism evidence="5 6">
    <name type="scientific">Lactiplantibacillus fabifermentans DSM 21115</name>
    <dbReference type="NCBI Taxonomy" id="1413187"/>
    <lineage>
        <taxon>Bacteria</taxon>
        <taxon>Bacillati</taxon>
        <taxon>Bacillota</taxon>
        <taxon>Bacilli</taxon>
        <taxon>Lactobacillales</taxon>
        <taxon>Lactobacillaceae</taxon>
        <taxon>Lactiplantibacillus</taxon>
    </lineage>
</organism>
<accession>A0A0R2NU73</accession>
<dbReference type="Pfam" id="PF12802">
    <property type="entry name" value="MarR_2"/>
    <property type="match status" value="1"/>
</dbReference>
<gene>
    <name evidence="5" type="ORF">DY78_GL003108</name>
</gene>
<dbReference type="GO" id="GO:0003700">
    <property type="term" value="F:DNA-binding transcription factor activity"/>
    <property type="evidence" value="ECO:0007669"/>
    <property type="project" value="InterPro"/>
</dbReference>
<dbReference type="PANTHER" id="PTHR42756">
    <property type="entry name" value="TRANSCRIPTIONAL REGULATOR, MARR"/>
    <property type="match status" value="1"/>
</dbReference>
<keyword evidence="3" id="KW-0804">Transcription</keyword>
<evidence type="ECO:0000256" key="1">
    <source>
        <dbReference type="ARBA" id="ARBA00023015"/>
    </source>
</evidence>
<keyword evidence="1" id="KW-0805">Transcription regulation</keyword>
<dbReference type="Gene3D" id="1.10.10.10">
    <property type="entry name" value="Winged helix-like DNA-binding domain superfamily/Winged helix DNA-binding domain"/>
    <property type="match status" value="1"/>
</dbReference>
<evidence type="ECO:0000313" key="5">
    <source>
        <dbReference type="EMBL" id="KRO27549.1"/>
    </source>
</evidence>
<proteinExistence type="predicted"/>